<dbReference type="Proteomes" id="UP001596116">
    <property type="component" value="Unassembled WGS sequence"/>
</dbReference>
<keyword evidence="2" id="KW-1185">Reference proteome</keyword>
<reference evidence="1 2" key="1">
    <citation type="submission" date="2024-09" db="EMBL/GenBank/DDBJ databases">
        <authorList>
            <person name="Zhang Z.-H."/>
        </authorList>
    </citation>
    <scope>NUCLEOTIDE SEQUENCE [LARGE SCALE GENOMIC DNA]</scope>
    <source>
        <strain evidence="1 2">HHTR114</strain>
    </source>
</reference>
<accession>A0ABW1KWK5</accession>
<proteinExistence type="predicted"/>
<protein>
    <submittedName>
        <fullName evidence="1">DUF429 domain-containing protein</fullName>
    </submittedName>
</protein>
<name>A0ABW1KWK5_9PROT</name>
<dbReference type="Pfam" id="PF04250">
    <property type="entry name" value="DUF429"/>
    <property type="match status" value="1"/>
</dbReference>
<evidence type="ECO:0000313" key="1">
    <source>
        <dbReference type="EMBL" id="MFC6036490.1"/>
    </source>
</evidence>
<dbReference type="RefSeq" id="WP_379882273.1">
    <property type="nucleotide sequence ID" value="NZ_JBHPON010000002.1"/>
</dbReference>
<dbReference type="InterPro" id="IPR007362">
    <property type="entry name" value="DUF429"/>
</dbReference>
<evidence type="ECO:0000313" key="2">
    <source>
        <dbReference type="Proteomes" id="UP001596116"/>
    </source>
</evidence>
<gene>
    <name evidence="1" type="ORF">ACFMB1_13115</name>
</gene>
<organism evidence="1 2">
    <name type="scientific">Hyphococcus aureus</name>
    <dbReference type="NCBI Taxonomy" id="2666033"/>
    <lineage>
        <taxon>Bacteria</taxon>
        <taxon>Pseudomonadati</taxon>
        <taxon>Pseudomonadota</taxon>
        <taxon>Alphaproteobacteria</taxon>
        <taxon>Parvularculales</taxon>
        <taxon>Parvularculaceae</taxon>
        <taxon>Hyphococcus</taxon>
    </lineage>
</organism>
<dbReference type="EMBL" id="JBHPON010000002">
    <property type="protein sequence ID" value="MFC6036490.1"/>
    <property type="molecule type" value="Genomic_DNA"/>
</dbReference>
<comment type="caution">
    <text evidence="1">The sequence shown here is derived from an EMBL/GenBank/DDBJ whole genome shotgun (WGS) entry which is preliminary data.</text>
</comment>
<sequence>MPATIKGKTGDLPAKGCVLGVDGCRAGWAVVSINLCDNRVSGWIAPSFIDILSFEQVAMTIVDMPIGLCETGPRACETLARRVLSPLRHSSVFSSPKRAMLAFDKYEDANAWGKQHCGKGLSKQAWMIAPKIREIDDAMTPADQARLGEGHPEIAFARLNNGKPCVWPKRKTEGEAERLALLERAGMIEAEEIYQCLRAEHGAKALGRDDLYDAAALALTARARIAGDALHLTDEARDARGLIMEIWG</sequence>